<evidence type="ECO:0000256" key="11">
    <source>
        <dbReference type="SAM" id="MobiDB-lite"/>
    </source>
</evidence>
<dbReference type="GO" id="GO:0035591">
    <property type="term" value="F:signaling adaptor activity"/>
    <property type="evidence" value="ECO:0007669"/>
    <property type="project" value="TreeGrafter"/>
</dbReference>
<dbReference type="InterPro" id="IPR028457">
    <property type="entry name" value="ABI"/>
</dbReference>
<dbReference type="InterPro" id="IPR012849">
    <property type="entry name" value="Abl-interactor_HHR_dom"/>
</dbReference>
<keyword evidence="6" id="KW-0597">Phosphoprotein</keyword>
<feature type="domain" description="SH3" evidence="12">
    <location>
        <begin position="375"/>
        <end position="433"/>
    </location>
</feature>
<evidence type="ECO:0000256" key="5">
    <source>
        <dbReference type="ARBA" id="ARBA00022490"/>
    </source>
</evidence>
<evidence type="ECO:0000256" key="4">
    <source>
        <dbReference type="ARBA" id="ARBA00022443"/>
    </source>
</evidence>
<dbReference type="Gene3D" id="6.10.140.1620">
    <property type="match status" value="1"/>
</dbReference>
<dbReference type="SUPFAM" id="SSF50044">
    <property type="entry name" value="SH3-domain"/>
    <property type="match status" value="1"/>
</dbReference>
<dbReference type="Proteomes" id="UP001209878">
    <property type="component" value="Unassembled WGS sequence"/>
</dbReference>
<evidence type="ECO:0000256" key="8">
    <source>
        <dbReference type="ARBA" id="ARBA00023212"/>
    </source>
</evidence>
<dbReference type="InterPro" id="IPR036028">
    <property type="entry name" value="SH3-like_dom_sf"/>
</dbReference>
<feature type="region of interest" description="Disordered" evidence="11">
    <location>
        <begin position="118"/>
        <end position="139"/>
    </location>
</feature>
<evidence type="ECO:0000313" key="13">
    <source>
        <dbReference type="EMBL" id="KAK2173865.1"/>
    </source>
</evidence>
<comment type="similarity">
    <text evidence="3">Belongs to the ABI family.</text>
</comment>
<dbReference type="SMART" id="SM00326">
    <property type="entry name" value="SH3"/>
    <property type="match status" value="1"/>
</dbReference>
<dbReference type="Gene3D" id="2.30.30.40">
    <property type="entry name" value="SH3 Domains"/>
    <property type="match status" value="1"/>
</dbReference>
<dbReference type="FunFam" id="2.30.30.40:FF:000002">
    <property type="entry name" value="abl interactor 1 isoform X1"/>
    <property type="match status" value="1"/>
</dbReference>
<evidence type="ECO:0000256" key="2">
    <source>
        <dbReference type="ARBA" id="ARBA00004510"/>
    </source>
</evidence>
<dbReference type="GO" id="GO:0031209">
    <property type="term" value="C:SCAR complex"/>
    <property type="evidence" value="ECO:0007669"/>
    <property type="project" value="TreeGrafter"/>
</dbReference>
<dbReference type="PANTHER" id="PTHR10460">
    <property type="entry name" value="ABL INTERACTOR FAMILY MEMBER"/>
    <property type="match status" value="1"/>
</dbReference>
<dbReference type="InterPro" id="IPR001452">
    <property type="entry name" value="SH3_domain"/>
</dbReference>
<evidence type="ECO:0000256" key="1">
    <source>
        <dbReference type="ARBA" id="ARBA00004245"/>
    </source>
</evidence>
<dbReference type="CDD" id="cd11826">
    <property type="entry name" value="SH3_Abi"/>
    <property type="match status" value="1"/>
</dbReference>
<reference evidence="13" key="1">
    <citation type="journal article" date="2023" name="Mol. Biol. Evol.">
        <title>Third-Generation Sequencing Reveals the Adaptive Role of the Epigenome in Three Deep-Sea Polychaetes.</title>
        <authorList>
            <person name="Perez M."/>
            <person name="Aroh O."/>
            <person name="Sun Y."/>
            <person name="Lan Y."/>
            <person name="Juniper S.K."/>
            <person name="Young C.R."/>
            <person name="Angers B."/>
            <person name="Qian P.Y."/>
        </authorList>
    </citation>
    <scope>NUCLEOTIDE SEQUENCE</scope>
    <source>
        <strain evidence="13">R07B-5</strain>
    </source>
</reference>
<dbReference type="PANTHER" id="PTHR10460:SF0">
    <property type="entry name" value="ABELSON INTERACTING PROTEIN, ISOFORM D"/>
    <property type="match status" value="1"/>
</dbReference>
<feature type="compositionally biased region" description="Polar residues" evidence="11">
    <location>
        <begin position="203"/>
        <end position="215"/>
    </location>
</feature>
<evidence type="ECO:0000256" key="7">
    <source>
        <dbReference type="ARBA" id="ARBA00023054"/>
    </source>
</evidence>
<evidence type="ECO:0000313" key="14">
    <source>
        <dbReference type="Proteomes" id="UP001209878"/>
    </source>
</evidence>
<name>A0AAD9KND8_RIDPI</name>
<protein>
    <recommendedName>
        <fullName evidence="12">SH3 domain-containing protein</fullName>
    </recommendedName>
</protein>
<gene>
    <name evidence="13" type="ORF">NP493_845g01020</name>
</gene>
<comment type="subcellular location">
    <subcellularLocation>
        <location evidence="2">Cell projection</location>
        <location evidence="2">Lamellipodium</location>
    </subcellularLocation>
    <subcellularLocation>
        <location evidence="1">Cytoplasm</location>
        <location evidence="1">Cytoskeleton</location>
    </subcellularLocation>
</comment>
<evidence type="ECO:0000259" key="12">
    <source>
        <dbReference type="PROSITE" id="PS50002"/>
    </source>
</evidence>
<accession>A0AAD9KND8</accession>
<keyword evidence="9" id="KW-0966">Cell projection</keyword>
<dbReference type="AlphaFoldDB" id="A0AAD9KND8"/>
<dbReference type="PRINTS" id="PR00452">
    <property type="entry name" value="SH3DOMAIN"/>
</dbReference>
<sequence length="433" mass="47535">MAAMDGLVELLDREIPEARRHLGESHINLERVASYCEGNYLQASDKPRALEETKNYTTQSLASVAYQINTLATNFLNLLDLQLHQMEDMESSVNNLAQTVAIHKEKVARREIGVLTTNKTTSRPTGVKNPGIIFPDQSERPVKYVRRSIDYSQLDEIGHGVKVQQAQTPHSRRASSGSSRSSVTGVGLAPTTKPPTPPALIRGTNTLTRQTSSPYRTPAAPVVPPSVPSHYAPSYPMQQQPPVQQQPPAERRSGYAPVGHAMTVAPPTKMVHPMAHMASPSSAPPPPPVPTVDTYNEPPPPPLPESAYHQPSIDNLSPPLPPPPEQTIEAQYSPPPPPPDDSQYGSSRVQYDFDDFNVRMGAPLQENVADWVPRSYLEKVVAIYDYVKDKDDELSFPEGAVIFVTKKNDDGWWEGIMDGVTGLFPGNYVEGCI</sequence>
<comment type="caution">
    <text evidence="13">The sequence shown here is derived from an EMBL/GenBank/DDBJ whole genome shotgun (WGS) entry which is preliminary data.</text>
</comment>
<dbReference type="GO" id="GO:0030027">
    <property type="term" value="C:lamellipodium"/>
    <property type="evidence" value="ECO:0007669"/>
    <property type="project" value="UniProtKB-SubCell"/>
</dbReference>
<evidence type="ECO:0000256" key="3">
    <source>
        <dbReference type="ARBA" id="ARBA00010020"/>
    </source>
</evidence>
<feature type="region of interest" description="Disordered" evidence="11">
    <location>
        <begin position="274"/>
        <end position="348"/>
    </location>
</feature>
<feature type="compositionally biased region" description="Low complexity" evidence="11">
    <location>
        <begin position="228"/>
        <end position="248"/>
    </location>
</feature>
<evidence type="ECO:0000256" key="6">
    <source>
        <dbReference type="ARBA" id="ARBA00022553"/>
    </source>
</evidence>
<dbReference type="InterPro" id="IPR028455">
    <property type="entry name" value="ABI3_SH3"/>
</dbReference>
<organism evidence="13 14">
    <name type="scientific">Ridgeia piscesae</name>
    <name type="common">Tubeworm</name>
    <dbReference type="NCBI Taxonomy" id="27915"/>
    <lineage>
        <taxon>Eukaryota</taxon>
        <taxon>Metazoa</taxon>
        <taxon>Spiralia</taxon>
        <taxon>Lophotrochozoa</taxon>
        <taxon>Annelida</taxon>
        <taxon>Polychaeta</taxon>
        <taxon>Sedentaria</taxon>
        <taxon>Canalipalpata</taxon>
        <taxon>Sabellida</taxon>
        <taxon>Siboglinidae</taxon>
        <taxon>Ridgeia</taxon>
    </lineage>
</organism>
<evidence type="ECO:0000256" key="10">
    <source>
        <dbReference type="PROSITE-ProRule" id="PRU00192"/>
    </source>
</evidence>
<keyword evidence="14" id="KW-1185">Reference proteome</keyword>
<keyword evidence="8" id="KW-0206">Cytoskeleton</keyword>
<dbReference type="GO" id="GO:0098858">
    <property type="term" value="C:actin-based cell projection"/>
    <property type="evidence" value="ECO:0007669"/>
    <property type="project" value="TreeGrafter"/>
</dbReference>
<feature type="region of interest" description="Disordered" evidence="11">
    <location>
        <begin position="160"/>
        <end position="254"/>
    </location>
</feature>
<evidence type="ECO:0000256" key="9">
    <source>
        <dbReference type="ARBA" id="ARBA00023273"/>
    </source>
</evidence>
<keyword evidence="4 10" id="KW-0728">SH3 domain</keyword>
<dbReference type="GO" id="GO:0005856">
    <property type="term" value="C:cytoskeleton"/>
    <property type="evidence" value="ECO:0007669"/>
    <property type="project" value="UniProtKB-SubCell"/>
</dbReference>
<dbReference type="GO" id="GO:0017124">
    <property type="term" value="F:SH3 domain binding"/>
    <property type="evidence" value="ECO:0007669"/>
    <property type="project" value="TreeGrafter"/>
</dbReference>
<keyword evidence="5" id="KW-0963">Cytoplasm</keyword>
<dbReference type="PRINTS" id="PR01217">
    <property type="entry name" value="PRICHEXTENSN"/>
</dbReference>
<dbReference type="PROSITE" id="PS50002">
    <property type="entry name" value="SH3"/>
    <property type="match status" value="1"/>
</dbReference>
<dbReference type="Pfam" id="PF07815">
    <property type="entry name" value="Abi_HHR"/>
    <property type="match status" value="1"/>
</dbReference>
<keyword evidence="7" id="KW-0175">Coiled coil</keyword>
<dbReference type="Pfam" id="PF14604">
    <property type="entry name" value="SH3_9"/>
    <property type="match status" value="1"/>
</dbReference>
<dbReference type="EMBL" id="JAODUO010000846">
    <property type="protein sequence ID" value="KAK2173865.1"/>
    <property type="molecule type" value="Genomic_DNA"/>
</dbReference>
<dbReference type="GO" id="GO:0001764">
    <property type="term" value="P:neuron migration"/>
    <property type="evidence" value="ECO:0007669"/>
    <property type="project" value="TreeGrafter"/>
</dbReference>
<proteinExistence type="inferred from homology"/>